<feature type="transmembrane region" description="Helical" evidence="1">
    <location>
        <begin position="16"/>
        <end position="35"/>
    </location>
</feature>
<protein>
    <recommendedName>
        <fullName evidence="4">DUF2238 domain-containing protein</fullName>
    </recommendedName>
</protein>
<dbReference type="Pfam" id="PF09997">
    <property type="entry name" value="DUF2238"/>
    <property type="match status" value="1"/>
</dbReference>
<evidence type="ECO:0008006" key="4">
    <source>
        <dbReference type="Google" id="ProtNLM"/>
    </source>
</evidence>
<dbReference type="RefSeq" id="WP_126806489.1">
    <property type="nucleotide sequence ID" value="NZ_NGKA01000001.1"/>
</dbReference>
<dbReference type="Proteomes" id="UP000287605">
    <property type="component" value="Unassembled WGS sequence"/>
</dbReference>
<comment type="caution">
    <text evidence="2">The sequence shown here is derived from an EMBL/GenBank/DDBJ whole genome shotgun (WGS) entry which is preliminary data.</text>
</comment>
<dbReference type="EMBL" id="NGKA01000001">
    <property type="protein sequence ID" value="RSU15751.1"/>
    <property type="molecule type" value="Genomic_DNA"/>
</dbReference>
<evidence type="ECO:0000313" key="2">
    <source>
        <dbReference type="EMBL" id="RSU15751.1"/>
    </source>
</evidence>
<evidence type="ECO:0000256" key="1">
    <source>
        <dbReference type="SAM" id="Phobius"/>
    </source>
</evidence>
<feature type="transmembrane region" description="Helical" evidence="1">
    <location>
        <begin position="206"/>
        <end position="224"/>
    </location>
</feature>
<dbReference type="InterPro" id="IPR014509">
    <property type="entry name" value="YjdF-like"/>
</dbReference>
<feature type="transmembrane region" description="Helical" evidence="1">
    <location>
        <begin position="55"/>
        <end position="71"/>
    </location>
</feature>
<feature type="transmembrane region" description="Helical" evidence="1">
    <location>
        <begin position="83"/>
        <end position="102"/>
    </location>
</feature>
<reference evidence="2 3" key="1">
    <citation type="submission" date="2017-05" db="EMBL/GenBank/DDBJ databases">
        <title>Vagococcus spp. assemblies.</title>
        <authorList>
            <person name="Gulvik C.A."/>
        </authorList>
    </citation>
    <scope>NUCLEOTIDE SEQUENCE [LARGE SCALE GENOMIC DNA]</scope>
    <source>
        <strain evidence="2 3">CCUG 51432</strain>
    </source>
</reference>
<dbReference type="OrthoDB" id="4966203at2"/>
<gene>
    <name evidence="2" type="ORF">CBF29_01380</name>
</gene>
<accession>A0A430B613</accession>
<proteinExistence type="predicted"/>
<feature type="transmembrane region" description="Helical" evidence="1">
    <location>
        <begin position="150"/>
        <end position="170"/>
    </location>
</feature>
<organism evidence="2 3">
    <name type="scientific">Vagococcus elongatus</name>
    <dbReference type="NCBI Taxonomy" id="180344"/>
    <lineage>
        <taxon>Bacteria</taxon>
        <taxon>Bacillati</taxon>
        <taxon>Bacillota</taxon>
        <taxon>Bacilli</taxon>
        <taxon>Lactobacillales</taxon>
        <taxon>Enterococcaceae</taxon>
        <taxon>Vagococcus</taxon>
    </lineage>
</organism>
<sequence>MSINKRKETIFKRKNLIFKIVLILLVLSVVYAIIMLTRAPSGVSNKEYELVKTDYVLMILQCVVGIIVIFLPHRVEKLFNVEIPDMMEIIYFIFLFCAIYLGEVQNFYYRIPFWDNILHGFSSIMLGALGFVIVDFLNYKVKSKLQLSPFFVSLFAFCFAITCGVIWEIYEYLADHVLGTNMQKFMTAHGDILVGHDALGDTMEDLIINFFGALIIVILGYIHLKRQQNGLKYMENKTNQ</sequence>
<dbReference type="AlphaFoldDB" id="A0A430B613"/>
<evidence type="ECO:0000313" key="3">
    <source>
        <dbReference type="Proteomes" id="UP000287605"/>
    </source>
</evidence>
<keyword evidence="3" id="KW-1185">Reference proteome</keyword>
<keyword evidence="1" id="KW-1133">Transmembrane helix</keyword>
<feature type="transmembrane region" description="Helical" evidence="1">
    <location>
        <begin position="117"/>
        <end position="138"/>
    </location>
</feature>
<name>A0A430B613_9ENTE</name>
<keyword evidence="1" id="KW-0472">Membrane</keyword>
<keyword evidence="1" id="KW-0812">Transmembrane</keyword>